<keyword evidence="1" id="KW-1133">Transmembrane helix</keyword>
<organism evidence="2 3">
    <name type="scientific">Candidatus Lactobacillus pullistercoris</name>
    <dbReference type="NCBI Taxonomy" id="2838636"/>
    <lineage>
        <taxon>Bacteria</taxon>
        <taxon>Bacillati</taxon>
        <taxon>Bacillota</taxon>
        <taxon>Bacilli</taxon>
        <taxon>Lactobacillales</taxon>
        <taxon>Lactobacillaceae</taxon>
        <taxon>Lactobacillus</taxon>
    </lineage>
</organism>
<comment type="caution">
    <text evidence="2">The sequence shown here is derived from an EMBL/GenBank/DDBJ whole genome shotgun (WGS) entry which is preliminary data.</text>
</comment>
<dbReference type="EMBL" id="JAHLFT010000026">
    <property type="protein sequence ID" value="MBU3827937.1"/>
    <property type="molecule type" value="Genomic_DNA"/>
</dbReference>
<evidence type="ECO:0000256" key="1">
    <source>
        <dbReference type="SAM" id="Phobius"/>
    </source>
</evidence>
<feature type="transmembrane region" description="Helical" evidence="1">
    <location>
        <begin position="7"/>
        <end position="31"/>
    </location>
</feature>
<accession>A0A9E2KRX1</accession>
<reference evidence="2" key="1">
    <citation type="journal article" date="2021" name="PeerJ">
        <title>Extensive microbial diversity within the chicken gut microbiome revealed by metagenomics and culture.</title>
        <authorList>
            <person name="Gilroy R."/>
            <person name="Ravi A."/>
            <person name="Getino M."/>
            <person name="Pursley I."/>
            <person name="Horton D.L."/>
            <person name="Alikhan N.F."/>
            <person name="Baker D."/>
            <person name="Gharbi K."/>
            <person name="Hall N."/>
            <person name="Watson M."/>
            <person name="Adriaenssens E.M."/>
            <person name="Foster-Nyarko E."/>
            <person name="Jarju S."/>
            <person name="Secka A."/>
            <person name="Antonio M."/>
            <person name="Oren A."/>
            <person name="Chaudhuri R.R."/>
            <person name="La Ragione R."/>
            <person name="Hildebrand F."/>
            <person name="Pallen M.J."/>
        </authorList>
    </citation>
    <scope>NUCLEOTIDE SEQUENCE</scope>
    <source>
        <strain evidence="2">F6-686</strain>
    </source>
</reference>
<evidence type="ECO:0000313" key="2">
    <source>
        <dbReference type="EMBL" id="MBU3827937.1"/>
    </source>
</evidence>
<evidence type="ECO:0000313" key="3">
    <source>
        <dbReference type="Proteomes" id="UP000823844"/>
    </source>
</evidence>
<protein>
    <submittedName>
        <fullName evidence="2">Type II secretion system protein</fullName>
    </submittedName>
</protein>
<dbReference type="AlphaFoldDB" id="A0A9E2KRX1"/>
<gene>
    <name evidence="2" type="ORF">H9806_02100</name>
</gene>
<keyword evidence="1" id="KW-0812">Transmembrane</keyword>
<proteinExistence type="predicted"/>
<reference evidence="2" key="2">
    <citation type="submission" date="2021-04" db="EMBL/GenBank/DDBJ databases">
        <authorList>
            <person name="Gilroy R."/>
        </authorList>
    </citation>
    <scope>NUCLEOTIDE SEQUENCE</scope>
    <source>
        <strain evidence="2">F6-686</strain>
    </source>
</reference>
<keyword evidence="1" id="KW-0472">Membrane</keyword>
<name>A0A9E2KRX1_9LACO</name>
<dbReference type="Proteomes" id="UP000823844">
    <property type="component" value="Unassembled WGS sequence"/>
</dbReference>
<sequence>MKKTKGFLILESIIAFTIAMLGVMTLELVIVTGQHNKQVIEERTDQKLANHIFKNVDIDQVIIHDKSYRRKH</sequence>